<dbReference type="Pfam" id="PF02201">
    <property type="entry name" value="SWIB"/>
    <property type="match status" value="1"/>
</dbReference>
<dbReference type="InterPro" id="IPR036885">
    <property type="entry name" value="SWIB_MDM2_dom_sf"/>
</dbReference>
<dbReference type="Gene3D" id="1.10.245.10">
    <property type="entry name" value="SWIB/MDM2 domain"/>
    <property type="match status" value="1"/>
</dbReference>
<accession>A0A2Z7ADU9</accession>
<proteinExistence type="predicted"/>
<dbReference type="OrthoDB" id="10251073at2759"/>
<feature type="region of interest" description="Disordered" evidence="1">
    <location>
        <begin position="65"/>
        <end position="90"/>
    </location>
</feature>
<evidence type="ECO:0000313" key="4">
    <source>
        <dbReference type="Proteomes" id="UP000250235"/>
    </source>
</evidence>
<gene>
    <name evidence="3" type="ORF">F511_18777</name>
</gene>
<feature type="domain" description="DM2" evidence="2">
    <location>
        <begin position="150"/>
        <end position="186"/>
    </location>
</feature>
<keyword evidence="4" id="KW-1185">Reference proteome</keyword>
<dbReference type="CDD" id="cd10567">
    <property type="entry name" value="SWIB-MDM2_like"/>
    <property type="match status" value="1"/>
</dbReference>
<dbReference type="InterPro" id="IPR003121">
    <property type="entry name" value="SWIB_MDM2_domain"/>
</dbReference>
<sequence>MASTARIFGNRCRILMAAASKSSAVAEKSTATSAEVRKNAVRTTGILKVQTVSPALAKFIGSPETSRSGAVKKNLGIRQSSQSSEKKTAHGFGAAHSSRQIWRTNCRLAPNWCNSVKFEVGVGDGFHAKLVRWRRIWRWVGVALSSFRMNPSNRREIFCDDKLKTIFDGKDKVDFTTIAKLLTNHFRKST</sequence>
<dbReference type="Proteomes" id="UP000250235">
    <property type="component" value="Unassembled WGS sequence"/>
</dbReference>
<evidence type="ECO:0000256" key="1">
    <source>
        <dbReference type="SAM" id="MobiDB-lite"/>
    </source>
</evidence>
<organism evidence="3 4">
    <name type="scientific">Dorcoceras hygrometricum</name>
    <dbReference type="NCBI Taxonomy" id="472368"/>
    <lineage>
        <taxon>Eukaryota</taxon>
        <taxon>Viridiplantae</taxon>
        <taxon>Streptophyta</taxon>
        <taxon>Embryophyta</taxon>
        <taxon>Tracheophyta</taxon>
        <taxon>Spermatophyta</taxon>
        <taxon>Magnoliopsida</taxon>
        <taxon>eudicotyledons</taxon>
        <taxon>Gunneridae</taxon>
        <taxon>Pentapetalae</taxon>
        <taxon>asterids</taxon>
        <taxon>lamiids</taxon>
        <taxon>Lamiales</taxon>
        <taxon>Gesneriaceae</taxon>
        <taxon>Didymocarpoideae</taxon>
        <taxon>Trichosporeae</taxon>
        <taxon>Loxocarpinae</taxon>
        <taxon>Dorcoceras</taxon>
    </lineage>
</organism>
<name>A0A2Z7ADU9_9LAMI</name>
<dbReference type="SUPFAM" id="SSF47592">
    <property type="entry name" value="SWIB/MDM2 domain"/>
    <property type="match status" value="1"/>
</dbReference>
<dbReference type="AlphaFoldDB" id="A0A2Z7ADU9"/>
<reference evidence="3 4" key="1">
    <citation type="journal article" date="2015" name="Proc. Natl. Acad. Sci. U.S.A.">
        <title>The resurrection genome of Boea hygrometrica: A blueprint for survival of dehydration.</title>
        <authorList>
            <person name="Xiao L."/>
            <person name="Yang G."/>
            <person name="Zhang L."/>
            <person name="Yang X."/>
            <person name="Zhao S."/>
            <person name="Ji Z."/>
            <person name="Zhou Q."/>
            <person name="Hu M."/>
            <person name="Wang Y."/>
            <person name="Chen M."/>
            <person name="Xu Y."/>
            <person name="Jin H."/>
            <person name="Xiao X."/>
            <person name="Hu G."/>
            <person name="Bao F."/>
            <person name="Hu Y."/>
            <person name="Wan P."/>
            <person name="Li L."/>
            <person name="Deng X."/>
            <person name="Kuang T."/>
            <person name="Xiang C."/>
            <person name="Zhu J.K."/>
            <person name="Oliver M.J."/>
            <person name="He Y."/>
        </authorList>
    </citation>
    <scope>NUCLEOTIDE SEQUENCE [LARGE SCALE GENOMIC DNA]</scope>
    <source>
        <strain evidence="4">cv. XS01</strain>
    </source>
</reference>
<evidence type="ECO:0000259" key="2">
    <source>
        <dbReference type="Pfam" id="PF02201"/>
    </source>
</evidence>
<protein>
    <recommendedName>
        <fullName evidence="2">DM2 domain-containing protein</fullName>
    </recommendedName>
</protein>
<evidence type="ECO:0000313" key="3">
    <source>
        <dbReference type="EMBL" id="KZV19778.1"/>
    </source>
</evidence>
<dbReference type="PANTHER" id="PTHR13844">
    <property type="entry name" value="SWI/SNF-RELATED MATRIX-ASSOCIATED ACTIN-DEPENDENT REGULATOR OF CHROMATIN SUBFAMILY D"/>
    <property type="match status" value="1"/>
</dbReference>
<dbReference type="EMBL" id="KV016294">
    <property type="protein sequence ID" value="KZV19778.1"/>
    <property type="molecule type" value="Genomic_DNA"/>
</dbReference>